<evidence type="ECO:0000259" key="5">
    <source>
        <dbReference type="SMART" id="SM00829"/>
    </source>
</evidence>
<keyword evidence="1 4" id="KW-0479">Metal-binding</keyword>
<proteinExistence type="inferred from homology"/>
<dbReference type="Gene3D" id="3.40.50.720">
    <property type="entry name" value="NAD(P)-binding Rossmann-like Domain"/>
    <property type="match status" value="1"/>
</dbReference>
<comment type="similarity">
    <text evidence="4">Belongs to the zinc-containing alcohol dehydrogenase family.</text>
</comment>
<dbReference type="Pfam" id="PF00107">
    <property type="entry name" value="ADH_zinc_N"/>
    <property type="match status" value="1"/>
</dbReference>
<dbReference type="InterPro" id="IPR050129">
    <property type="entry name" value="Zn_alcohol_dh"/>
</dbReference>
<dbReference type="PANTHER" id="PTHR43401:SF2">
    <property type="entry name" value="L-THREONINE 3-DEHYDROGENASE"/>
    <property type="match status" value="1"/>
</dbReference>
<dbReference type="AlphaFoldDB" id="D5WXV1"/>
<dbReference type="Gene3D" id="3.90.180.10">
    <property type="entry name" value="Medium-chain alcohol dehydrogenases, catalytic domain"/>
    <property type="match status" value="1"/>
</dbReference>
<dbReference type="Proteomes" id="UP000002368">
    <property type="component" value="Chromosome"/>
</dbReference>
<dbReference type="InterPro" id="IPR013149">
    <property type="entry name" value="ADH-like_C"/>
</dbReference>
<dbReference type="HOGENOM" id="CLU_026673_11_0_9"/>
<keyword evidence="3" id="KW-0560">Oxidoreductase</keyword>
<evidence type="ECO:0000256" key="2">
    <source>
        <dbReference type="ARBA" id="ARBA00022833"/>
    </source>
</evidence>
<evidence type="ECO:0000313" key="7">
    <source>
        <dbReference type="Proteomes" id="UP000002368"/>
    </source>
</evidence>
<accession>D5WXV1</accession>
<dbReference type="GO" id="GO:0008270">
    <property type="term" value="F:zinc ion binding"/>
    <property type="evidence" value="ECO:0007669"/>
    <property type="project" value="InterPro"/>
</dbReference>
<sequence>MATYGRAAVFAHPNKDLELQEFPVPDPEPGAVVIRVKRCNVCGSDLHAWHGDFQTRGLGGQLPTILGHEMTGVVHSLGAGIQTDSFGNPLHIGDRVVYPYFFACGRCENCTSGFSIGCRRLKMAMLDNCLKPPHFVGGFADYYYLPPQHVIFKVPDELGDDVVSGANCALSQVMYGLDRVGLRAGETVVIQGSGGLGIYATAVAKTLGARRVIVLDGVEERLALARKFGADEIIPLSQHDEKERLRLVREFTNGLGADVAVEVVGHPGVISEGLRLLRVGGRYLEIGNISLGKTVELDPSRLVFGNKSIIGVSLYEPRYLKKALDFLVMTRNAFPYNELVARTFPLSEINEAFRLAEAKQVNRASIVMDV</sequence>
<comment type="cofactor">
    <cofactor evidence="4">
        <name>Zn(2+)</name>
        <dbReference type="ChEBI" id="CHEBI:29105"/>
    </cofactor>
</comment>
<dbReference type="EMBL" id="CP002017">
    <property type="protein sequence ID" value="ADG06010.1"/>
    <property type="molecule type" value="Genomic_DNA"/>
</dbReference>
<dbReference type="InterPro" id="IPR011032">
    <property type="entry name" value="GroES-like_sf"/>
</dbReference>
<gene>
    <name evidence="6" type="ordered locus">Btus_1285</name>
</gene>
<keyword evidence="2 4" id="KW-0862">Zinc</keyword>
<dbReference type="eggNOG" id="COG1063">
    <property type="taxonomic scope" value="Bacteria"/>
</dbReference>
<dbReference type="SMART" id="SM00829">
    <property type="entry name" value="PKS_ER"/>
    <property type="match status" value="1"/>
</dbReference>
<dbReference type="SUPFAM" id="SSF51735">
    <property type="entry name" value="NAD(P)-binding Rossmann-fold domains"/>
    <property type="match status" value="1"/>
</dbReference>
<protein>
    <submittedName>
        <fullName evidence="6">Alcohol dehydrogenase zinc-binding domain protein</fullName>
    </submittedName>
</protein>
<organism evidence="6 7">
    <name type="scientific">Kyrpidia tusciae (strain DSM 2912 / NBRC 15312 / T2)</name>
    <name type="common">Bacillus tusciae</name>
    <dbReference type="NCBI Taxonomy" id="562970"/>
    <lineage>
        <taxon>Bacteria</taxon>
        <taxon>Bacillati</taxon>
        <taxon>Bacillota</taxon>
        <taxon>Bacilli</taxon>
        <taxon>Bacillales</taxon>
        <taxon>Alicyclobacillaceae</taxon>
        <taxon>Kyrpidia</taxon>
    </lineage>
</organism>
<feature type="domain" description="Enoyl reductase (ER)" evidence="5">
    <location>
        <begin position="12"/>
        <end position="361"/>
    </location>
</feature>
<dbReference type="InterPro" id="IPR036291">
    <property type="entry name" value="NAD(P)-bd_dom_sf"/>
</dbReference>
<dbReference type="KEGG" id="bts:Btus_1285"/>
<dbReference type="CDD" id="cd08231">
    <property type="entry name" value="MDR_TM0436_like"/>
    <property type="match status" value="1"/>
</dbReference>
<dbReference type="InterPro" id="IPR002328">
    <property type="entry name" value="ADH_Zn_CS"/>
</dbReference>
<reference evidence="6 7" key="1">
    <citation type="journal article" date="2011" name="Stand. Genomic Sci.">
        <title>Complete genome sequence of the thermophilic, hydrogen-oxidizing Bacillus tusciae type strain (T2) and reclassification in the new genus, Kyrpidia gen. nov. as Kyrpidia tusciae comb. nov. and emendation of the family Alicyclobacillaceae da Costa and Rainey, 2010.</title>
        <authorList>
            <person name="Klenk H.P."/>
            <person name="Lapidus A."/>
            <person name="Chertkov O."/>
            <person name="Copeland A."/>
            <person name="Del Rio T.G."/>
            <person name="Nolan M."/>
            <person name="Lucas S."/>
            <person name="Chen F."/>
            <person name="Tice H."/>
            <person name="Cheng J.F."/>
            <person name="Han C."/>
            <person name="Bruce D."/>
            <person name="Goodwin L."/>
            <person name="Pitluck S."/>
            <person name="Pati A."/>
            <person name="Ivanova N."/>
            <person name="Mavromatis K."/>
            <person name="Daum C."/>
            <person name="Chen A."/>
            <person name="Palaniappan K."/>
            <person name="Chang Y.J."/>
            <person name="Land M."/>
            <person name="Hauser L."/>
            <person name="Jeffries C.D."/>
            <person name="Detter J.C."/>
            <person name="Rohde M."/>
            <person name="Abt B."/>
            <person name="Pukall R."/>
            <person name="Goker M."/>
            <person name="Bristow J."/>
            <person name="Markowitz V."/>
            <person name="Hugenholtz P."/>
            <person name="Eisen J.A."/>
        </authorList>
    </citation>
    <scope>NUCLEOTIDE SEQUENCE [LARGE SCALE GENOMIC DNA]</scope>
    <source>
        <strain evidence="6 7">DSM 2912</strain>
    </source>
</reference>
<dbReference type="SUPFAM" id="SSF50129">
    <property type="entry name" value="GroES-like"/>
    <property type="match status" value="1"/>
</dbReference>
<evidence type="ECO:0000256" key="4">
    <source>
        <dbReference type="RuleBase" id="RU361277"/>
    </source>
</evidence>
<dbReference type="PROSITE" id="PS00059">
    <property type="entry name" value="ADH_ZINC"/>
    <property type="match status" value="1"/>
</dbReference>
<evidence type="ECO:0000313" key="6">
    <source>
        <dbReference type="EMBL" id="ADG06010.1"/>
    </source>
</evidence>
<keyword evidence="7" id="KW-1185">Reference proteome</keyword>
<evidence type="ECO:0000256" key="3">
    <source>
        <dbReference type="ARBA" id="ARBA00023002"/>
    </source>
</evidence>
<dbReference type="Pfam" id="PF08240">
    <property type="entry name" value="ADH_N"/>
    <property type="match status" value="1"/>
</dbReference>
<dbReference type="GO" id="GO:0016491">
    <property type="term" value="F:oxidoreductase activity"/>
    <property type="evidence" value="ECO:0007669"/>
    <property type="project" value="UniProtKB-KW"/>
</dbReference>
<name>D5WXV1_KYRT2</name>
<dbReference type="PANTHER" id="PTHR43401">
    <property type="entry name" value="L-THREONINE 3-DEHYDROGENASE"/>
    <property type="match status" value="1"/>
</dbReference>
<dbReference type="InterPro" id="IPR013154">
    <property type="entry name" value="ADH-like_N"/>
</dbReference>
<dbReference type="STRING" id="562970.Btus_1285"/>
<evidence type="ECO:0000256" key="1">
    <source>
        <dbReference type="ARBA" id="ARBA00022723"/>
    </source>
</evidence>
<dbReference type="InterPro" id="IPR020843">
    <property type="entry name" value="ER"/>
</dbReference>
<dbReference type="OrthoDB" id="9806940at2"/>
<dbReference type="RefSeq" id="WP_013075300.1">
    <property type="nucleotide sequence ID" value="NC_014098.1"/>
</dbReference>